<evidence type="ECO:0000313" key="10">
    <source>
        <dbReference type="Proteomes" id="UP001085076"/>
    </source>
</evidence>
<evidence type="ECO:0000256" key="6">
    <source>
        <dbReference type="PROSITE-ProRule" id="PRU00449"/>
    </source>
</evidence>
<dbReference type="Gene3D" id="4.10.1110.10">
    <property type="entry name" value="AN1-like Zinc finger"/>
    <property type="match status" value="1"/>
</dbReference>
<evidence type="ECO:0000256" key="4">
    <source>
        <dbReference type="ARBA" id="ARBA00022833"/>
    </source>
</evidence>
<comment type="function">
    <text evidence="1">May be involved in environmental stress response.</text>
</comment>
<feature type="domain" description="AN1-type" evidence="8">
    <location>
        <begin position="67"/>
        <end position="113"/>
    </location>
</feature>
<dbReference type="InterPro" id="IPR050652">
    <property type="entry name" value="AN1_A20_ZnFinger"/>
</dbReference>
<dbReference type="InterPro" id="IPR035896">
    <property type="entry name" value="AN1-like_Znf"/>
</dbReference>
<dbReference type="PANTHER" id="PTHR10634:SF22">
    <property type="entry name" value="ZINC FINGER A20 AND AN1 DOMAIN-CONTAINING STRESS-ASSOCIATED PROTEIN 5"/>
    <property type="match status" value="1"/>
</dbReference>
<dbReference type="OrthoDB" id="428577at2759"/>
<keyword evidence="2" id="KW-0479">Metal-binding</keyword>
<dbReference type="SMART" id="SM00154">
    <property type="entry name" value="ZnF_AN1"/>
    <property type="match status" value="1"/>
</dbReference>
<dbReference type="SUPFAM" id="SSF118310">
    <property type="entry name" value="AN1-like Zinc finger"/>
    <property type="match status" value="1"/>
</dbReference>
<protein>
    <recommendedName>
        <fullName evidence="8">AN1-type domain-containing protein</fullName>
    </recommendedName>
</protein>
<comment type="caution">
    <text evidence="9">The sequence shown here is derived from an EMBL/GenBank/DDBJ whole genome shotgun (WGS) entry which is preliminary data.</text>
</comment>
<accession>A0A9D5H3C0</accession>
<dbReference type="InterPro" id="IPR000058">
    <property type="entry name" value="Znf_AN1"/>
</dbReference>
<keyword evidence="3 6" id="KW-0863">Zinc-finger</keyword>
<dbReference type="FunFam" id="4.10.1110.10:FF:000001">
    <property type="entry name" value="Zinc finger AN1-type containing 6"/>
    <property type="match status" value="1"/>
</dbReference>
<evidence type="ECO:0000313" key="9">
    <source>
        <dbReference type="EMBL" id="KAJ0961742.1"/>
    </source>
</evidence>
<name>A0A9D5H3C0_9LILI</name>
<keyword evidence="10" id="KW-1185">Reference proteome</keyword>
<evidence type="ECO:0000256" key="3">
    <source>
        <dbReference type="ARBA" id="ARBA00022771"/>
    </source>
</evidence>
<gene>
    <name evidence="9" type="ORF">J5N97_000061</name>
</gene>
<keyword evidence="5" id="KW-0346">Stress response</keyword>
<proteinExistence type="predicted"/>
<keyword evidence="4" id="KW-0862">Zinc</keyword>
<dbReference type="AlphaFoldDB" id="A0A9D5H3C0"/>
<feature type="region of interest" description="Disordered" evidence="7">
    <location>
        <begin position="1"/>
        <end position="53"/>
    </location>
</feature>
<dbReference type="GO" id="GO:0008270">
    <property type="term" value="F:zinc ion binding"/>
    <property type="evidence" value="ECO:0007669"/>
    <property type="project" value="UniProtKB-KW"/>
</dbReference>
<evidence type="ECO:0000259" key="8">
    <source>
        <dbReference type="PROSITE" id="PS51039"/>
    </source>
</evidence>
<sequence length="132" mass="14300">MAQREKEMEIQVTETRLPAAGFPSSQLGPCSAREPSSSVATVQPEGEKGGRLEEESLTVAAAAAAAARKVNRCSGCRRRVGLMGFRCRCGELFCGEHRYSDRHACSFDYKAAARAAIEKENPVVRAAKIVRV</sequence>
<reference evidence="9 10" key="1">
    <citation type="journal article" date="2022" name="Hortic Res">
        <title>The genome of Dioscorea zingiberensis sheds light on the biosynthesis, origin and evolution of the medicinally important diosgenin saponins.</title>
        <authorList>
            <person name="Li Y."/>
            <person name="Tan C."/>
            <person name="Li Z."/>
            <person name="Guo J."/>
            <person name="Li S."/>
            <person name="Chen X."/>
            <person name="Wang C."/>
            <person name="Dai X."/>
            <person name="Yang H."/>
            <person name="Song W."/>
            <person name="Hou L."/>
            <person name="Xu J."/>
            <person name="Tong Z."/>
            <person name="Xu A."/>
            <person name="Yuan X."/>
            <person name="Wang W."/>
            <person name="Yang Q."/>
            <person name="Chen L."/>
            <person name="Sun Z."/>
            <person name="Wang K."/>
            <person name="Pan B."/>
            <person name="Chen J."/>
            <person name="Bao Y."/>
            <person name="Liu F."/>
            <person name="Qi X."/>
            <person name="Gang D.R."/>
            <person name="Wen J."/>
            <person name="Li J."/>
        </authorList>
    </citation>
    <scope>NUCLEOTIDE SEQUENCE [LARGE SCALE GENOMIC DNA]</scope>
    <source>
        <strain evidence="9">Dzin_1.0</strain>
    </source>
</reference>
<dbReference type="Proteomes" id="UP001085076">
    <property type="component" value="Unassembled WGS sequence"/>
</dbReference>
<evidence type="ECO:0000256" key="7">
    <source>
        <dbReference type="SAM" id="MobiDB-lite"/>
    </source>
</evidence>
<dbReference type="Pfam" id="PF01428">
    <property type="entry name" value="zf-AN1"/>
    <property type="match status" value="1"/>
</dbReference>
<evidence type="ECO:0000256" key="5">
    <source>
        <dbReference type="ARBA" id="ARBA00023016"/>
    </source>
</evidence>
<dbReference type="EMBL" id="JAGGNH010000011">
    <property type="protein sequence ID" value="KAJ0961742.1"/>
    <property type="molecule type" value="Genomic_DNA"/>
</dbReference>
<evidence type="ECO:0000256" key="2">
    <source>
        <dbReference type="ARBA" id="ARBA00022723"/>
    </source>
</evidence>
<organism evidence="9 10">
    <name type="scientific">Dioscorea zingiberensis</name>
    <dbReference type="NCBI Taxonomy" id="325984"/>
    <lineage>
        <taxon>Eukaryota</taxon>
        <taxon>Viridiplantae</taxon>
        <taxon>Streptophyta</taxon>
        <taxon>Embryophyta</taxon>
        <taxon>Tracheophyta</taxon>
        <taxon>Spermatophyta</taxon>
        <taxon>Magnoliopsida</taxon>
        <taxon>Liliopsida</taxon>
        <taxon>Dioscoreales</taxon>
        <taxon>Dioscoreaceae</taxon>
        <taxon>Dioscorea</taxon>
    </lineage>
</organism>
<dbReference type="PANTHER" id="PTHR10634">
    <property type="entry name" value="AN1-TYPE ZINC FINGER PROTEIN"/>
    <property type="match status" value="1"/>
</dbReference>
<dbReference type="GO" id="GO:0016567">
    <property type="term" value="P:protein ubiquitination"/>
    <property type="evidence" value="ECO:0007669"/>
    <property type="project" value="TreeGrafter"/>
</dbReference>
<dbReference type="PROSITE" id="PS51039">
    <property type="entry name" value="ZF_AN1"/>
    <property type="match status" value="1"/>
</dbReference>
<feature type="compositionally biased region" description="Polar residues" evidence="7">
    <location>
        <begin position="23"/>
        <end position="41"/>
    </location>
</feature>
<dbReference type="GO" id="GO:0004842">
    <property type="term" value="F:ubiquitin-protein transferase activity"/>
    <property type="evidence" value="ECO:0007669"/>
    <property type="project" value="TreeGrafter"/>
</dbReference>
<evidence type="ECO:0000256" key="1">
    <source>
        <dbReference type="ARBA" id="ARBA00003732"/>
    </source>
</evidence>